<dbReference type="RefSeq" id="WP_069717190.1">
    <property type="nucleotide sequence ID" value="NZ_MJEH01000022.1"/>
</dbReference>
<dbReference type="CDD" id="cd23945">
    <property type="entry name" value="PAPS_reductase"/>
    <property type="match status" value="1"/>
</dbReference>
<evidence type="ECO:0000313" key="16">
    <source>
        <dbReference type="Proteomes" id="UP000095209"/>
    </source>
</evidence>
<comment type="cofactor">
    <cofactor evidence="12">
        <name>[4Fe-4S] cluster</name>
        <dbReference type="ChEBI" id="CHEBI:49883"/>
    </cofactor>
    <text evidence="12">Binds 1 [4Fe-4S] cluster per subunit.</text>
</comment>
<dbReference type="STRING" id="1305675.BFG57_01735"/>
<evidence type="ECO:0000256" key="4">
    <source>
        <dbReference type="ARBA" id="ARBA00023004"/>
    </source>
</evidence>
<evidence type="ECO:0000256" key="2">
    <source>
        <dbReference type="ARBA" id="ARBA00022490"/>
    </source>
</evidence>
<dbReference type="OrthoDB" id="9772604at2"/>
<gene>
    <name evidence="12" type="primary">cysH</name>
    <name evidence="15" type="ORF">BFG57_01735</name>
</gene>
<evidence type="ECO:0000256" key="13">
    <source>
        <dbReference type="SAM" id="MobiDB-lite"/>
    </source>
</evidence>
<dbReference type="PANTHER" id="PTHR46509">
    <property type="entry name" value="PHOSPHOADENOSINE PHOSPHOSULFATE REDUCTASE"/>
    <property type="match status" value="1"/>
</dbReference>
<evidence type="ECO:0000259" key="14">
    <source>
        <dbReference type="Pfam" id="PF01507"/>
    </source>
</evidence>
<feature type="binding site" evidence="12">
    <location>
        <position position="207"/>
    </location>
    <ligand>
        <name>[4Fe-4S] cluster</name>
        <dbReference type="ChEBI" id="CHEBI:49883"/>
    </ligand>
</feature>
<feature type="binding site" evidence="12">
    <location>
        <position position="122"/>
    </location>
    <ligand>
        <name>[4Fe-4S] cluster</name>
        <dbReference type="ChEBI" id="CHEBI:49883"/>
    </ligand>
</feature>
<dbReference type="InterPro" id="IPR011798">
    <property type="entry name" value="APS_reductase"/>
</dbReference>
<evidence type="ECO:0000256" key="1">
    <source>
        <dbReference type="ARBA" id="ARBA00009732"/>
    </source>
</evidence>
<dbReference type="GO" id="GO:0043866">
    <property type="term" value="F:adenylyl-sulfate reductase (thioredoxin) activity"/>
    <property type="evidence" value="ECO:0007669"/>
    <property type="project" value="UniProtKB-EC"/>
</dbReference>
<evidence type="ECO:0000256" key="6">
    <source>
        <dbReference type="ARBA" id="ARBA00024298"/>
    </source>
</evidence>
<dbReference type="NCBIfam" id="TIGR00434">
    <property type="entry name" value="cysH"/>
    <property type="match status" value="1"/>
</dbReference>
<dbReference type="AlphaFoldDB" id="A0A1E5LF85"/>
<keyword evidence="2 12" id="KW-0963">Cytoplasm</keyword>
<evidence type="ECO:0000256" key="7">
    <source>
        <dbReference type="ARBA" id="ARBA00024327"/>
    </source>
</evidence>
<dbReference type="HAMAP" id="MF_00063">
    <property type="entry name" value="CysH"/>
    <property type="match status" value="1"/>
</dbReference>
<evidence type="ECO:0000256" key="8">
    <source>
        <dbReference type="ARBA" id="ARBA00024386"/>
    </source>
</evidence>
<dbReference type="InterPro" id="IPR004511">
    <property type="entry name" value="PAPS/APS_Rdtase"/>
</dbReference>
<name>A0A1E5LF85_9BACI</name>
<evidence type="ECO:0000313" key="15">
    <source>
        <dbReference type="EMBL" id="OEH92748.1"/>
    </source>
</evidence>
<comment type="similarity">
    <text evidence="1 12">Belongs to the PAPS reductase family. CysH subfamily.</text>
</comment>
<evidence type="ECO:0000256" key="12">
    <source>
        <dbReference type="HAMAP-Rule" id="MF_00063"/>
    </source>
</evidence>
<evidence type="ECO:0000256" key="3">
    <source>
        <dbReference type="ARBA" id="ARBA00023002"/>
    </source>
</evidence>
<dbReference type="EC" id="1.8.4.10" evidence="8 12"/>
<feature type="domain" description="Phosphoadenosine phosphosulphate reductase" evidence="14">
    <location>
        <begin position="39"/>
        <end position="209"/>
    </location>
</feature>
<dbReference type="Pfam" id="PF01507">
    <property type="entry name" value="PAPS_reduct"/>
    <property type="match status" value="1"/>
</dbReference>
<dbReference type="NCBIfam" id="NF002537">
    <property type="entry name" value="PRK02090.1"/>
    <property type="match status" value="1"/>
</dbReference>
<feature type="binding site" evidence="12">
    <location>
        <position position="121"/>
    </location>
    <ligand>
        <name>[4Fe-4S] cluster</name>
        <dbReference type="ChEBI" id="CHEBI:49883"/>
    </ligand>
</feature>
<dbReference type="GO" id="GO:0019344">
    <property type="term" value="P:cysteine biosynthetic process"/>
    <property type="evidence" value="ECO:0007669"/>
    <property type="project" value="InterPro"/>
</dbReference>
<dbReference type="GO" id="GO:0046872">
    <property type="term" value="F:metal ion binding"/>
    <property type="evidence" value="ECO:0007669"/>
    <property type="project" value="UniProtKB-KW"/>
</dbReference>
<keyword evidence="16" id="KW-1185">Reference proteome</keyword>
<comment type="pathway">
    <text evidence="7 12">Sulfur metabolism; hydrogen sulfide biosynthesis; sulfite from sulfate.</text>
</comment>
<organism evidence="15 16">
    <name type="scientific">Bacillus solimangrovi</name>
    <dbReference type="NCBI Taxonomy" id="1305675"/>
    <lineage>
        <taxon>Bacteria</taxon>
        <taxon>Bacillati</taxon>
        <taxon>Bacillota</taxon>
        <taxon>Bacilli</taxon>
        <taxon>Bacillales</taxon>
        <taxon>Bacillaceae</taxon>
        <taxon>Bacillus</taxon>
    </lineage>
</organism>
<accession>A0A1E5LF85</accession>
<dbReference type="Gene3D" id="3.40.50.620">
    <property type="entry name" value="HUPs"/>
    <property type="match status" value="1"/>
</dbReference>
<comment type="caution">
    <text evidence="15">The sequence shown here is derived from an EMBL/GenBank/DDBJ whole genome shotgun (WGS) entry which is preliminary data.</text>
</comment>
<feature type="active site" description="Nucleophile; cysteine thiosulfonate intermediate" evidence="12">
    <location>
        <position position="230"/>
    </location>
</feature>
<dbReference type="InterPro" id="IPR014729">
    <property type="entry name" value="Rossmann-like_a/b/a_fold"/>
</dbReference>
<dbReference type="GO" id="GO:0051539">
    <property type="term" value="F:4 iron, 4 sulfur cluster binding"/>
    <property type="evidence" value="ECO:0007669"/>
    <property type="project" value="UniProtKB-UniRule"/>
</dbReference>
<dbReference type="GO" id="GO:0019379">
    <property type="term" value="P:sulfate assimilation, phosphoadenylyl sulfate reduction by phosphoadenylyl-sulfate reductase (thioredoxin)"/>
    <property type="evidence" value="ECO:0007669"/>
    <property type="project" value="UniProtKB-UniRule"/>
</dbReference>
<comment type="catalytic activity">
    <reaction evidence="12">
        <text>[thioredoxin]-disulfide + sulfite + AMP + 2 H(+) = adenosine 5'-phosphosulfate + [thioredoxin]-dithiol</text>
        <dbReference type="Rhea" id="RHEA:21976"/>
        <dbReference type="Rhea" id="RHEA-COMP:10698"/>
        <dbReference type="Rhea" id="RHEA-COMP:10700"/>
        <dbReference type="ChEBI" id="CHEBI:15378"/>
        <dbReference type="ChEBI" id="CHEBI:17359"/>
        <dbReference type="ChEBI" id="CHEBI:29950"/>
        <dbReference type="ChEBI" id="CHEBI:50058"/>
        <dbReference type="ChEBI" id="CHEBI:58243"/>
        <dbReference type="ChEBI" id="CHEBI:456215"/>
        <dbReference type="EC" id="1.8.4.10"/>
    </reaction>
</comment>
<protein>
    <recommendedName>
        <fullName evidence="9 12">Adenosine 5'-phosphosulfate reductase</fullName>
        <shortName evidence="12">APS reductase</shortName>
        <ecNumber evidence="8 12">1.8.4.10</ecNumber>
    </recommendedName>
    <alternativeName>
        <fullName evidence="11 12">5'-adenylylsulfate reductase</fullName>
    </alternativeName>
    <alternativeName>
        <fullName evidence="10 12">Thioredoxin-dependent 5'-adenylylsulfate reductase</fullName>
    </alternativeName>
</protein>
<dbReference type="GO" id="GO:0070814">
    <property type="term" value="P:hydrogen sulfide biosynthetic process"/>
    <property type="evidence" value="ECO:0007669"/>
    <property type="project" value="UniProtKB-UniRule"/>
</dbReference>
<evidence type="ECO:0000256" key="5">
    <source>
        <dbReference type="ARBA" id="ARBA00023014"/>
    </source>
</evidence>
<evidence type="ECO:0000256" key="11">
    <source>
        <dbReference type="ARBA" id="ARBA00032041"/>
    </source>
</evidence>
<dbReference type="GO" id="GO:0005737">
    <property type="term" value="C:cytoplasm"/>
    <property type="evidence" value="ECO:0007669"/>
    <property type="project" value="UniProtKB-SubCell"/>
</dbReference>
<feature type="region of interest" description="Disordered" evidence="13">
    <location>
        <begin position="216"/>
        <end position="240"/>
    </location>
</feature>
<dbReference type="InterPro" id="IPR002500">
    <property type="entry name" value="PAPS_reduct_dom"/>
</dbReference>
<dbReference type="FunFam" id="3.40.50.620:FF:000095">
    <property type="entry name" value="Phosphoadenosine phosphosulfate reductase"/>
    <property type="match status" value="1"/>
</dbReference>
<feature type="binding site" evidence="12">
    <location>
        <position position="204"/>
    </location>
    <ligand>
        <name>[4Fe-4S] cluster</name>
        <dbReference type="ChEBI" id="CHEBI:49883"/>
    </ligand>
</feature>
<sequence length="240" mass="28233">MKLNYKNWYEPQIPFDLEDGTQGAHSVLEWSYKEYGDELVYACSFGLEAMVLLHLIAKIKQDARVIFLDTGLHFAETYETIEKIQKRFPELRIELVKPELSLEQQEKKFGAKLWERNPNQCCYYRKVKPLEDQLSKATAWLSGLRREQSETRKHVQFINKDERFQSIKICPLIHWTEEEVWSFVKRNDLPYNPLHDQQYPSIGCAPCTHQIVEGQDSRSGRWRNSNKTECGLHLDPPSEG</sequence>
<keyword evidence="3 12" id="KW-0560">Oxidoreductase</keyword>
<dbReference type="NCBIfam" id="TIGR02055">
    <property type="entry name" value="APS_reductase"/>
    <property type="match status" value="1"/>
</dbReference>
<dbReference type="Proteomes" id="UP000095209">
    <property type="component" value="Unassembled WGS sequence"/>
</dbReference>
<comment type="subcellular location">
    <subcellularLocation>
        <location evidence="12">Cytoplasm</location>
    </subcellularLocation>
</comment>
<dbReference type="PANTHER" id="PTHR46509:SF1">
    <property type="entry name" value="PHOSPHOADENOSINE PHOSPHOSULFATE REDUCTASE"/>
    <property type="match status" value="1"/>
</dbReference>
<evidence type="ECO:0000256" key="9">
    <source>
        <dbReference type="ARBA" id="ARBA00029514"/>
    </source>
</evidence>
<comment type="function">
    <text evidence="6 12">Catalyzes the formation of sulfite from adenosine 5'-phosphosulfate (APS) using thioredoxin as an electron donor.</text>
</comment>
<keyword evidence="4 12" id="KW-0408">Iron</keyword>
<evidence type="ECO:0000256" key="10">
    <source>
        <dbReference type="ARBA" id="ARBA00030894"/>
    </source>
</evidence>
<dbReference type="GO" id="GO:0004604">
    <property type="term" value="F:phosphoadenylyl-sulfate reductase (thioredoxin) activity"/>
    <property type="evidence" value="ECO:0007669"/>
    <property type="project" value="UniProtKB-UniRule"/>
</dbReference>
<keyword evidence="5 12" id="KW-0411">Iron-sulfur</keyword>
<dbReference type="SUPFAM" id="SSF52402">
    <property type="entry name" value="Adenine nucleotide alpha hydrolases-like"/>
    <property type="match status" value="1"/>
</dbReference>
<dbReference type="EMBL" id="MJEH01000022">
    <property type="protein sequence ID" value="OEH92748.1"/>
    <property type="molecule type" value="Genomic_DNA"/>
</dbReference>
<dbReference type="PIRSF" id="PIRSF000857">
    <property type="entry name" value="PAPS_reductase"/>
    <property type="match status" value="1"/>
</dbReference>
<reference evidence="15 16" key="1">
    <citation type="submission" date="2016-08" db="EMBL/GenBank/DDBJ databases">
        <title>Genome of Bacillus solimangrovi GH2-4.</title>
        <authorList>
            <person name="Lim S."/>
            <person name="Kim B.-C."/>
        </authorList>
    </citation>
    <scope>NUCLEOTIDE SEQUENCE [LARGE SCALE GENOMIC DNA]</scope>
    <source>
        <strain evidence="15 16">GH2-4</strain>
    </source>
</reference>
<keyword evidence="12" id="KW-0479">Metal-binding</keyword>
<proteinExistence type="inferred from homology"/>